<reference evidence="6" key="1">
    <citation type="journal article" date="2018" name="Algal Res.">
        <title>Characterization of plant carbon substrate utilization by Auxenochlorella protothecoides.</title>
        <authorList>
            <person name="Vogler B.W."/>
            <person name="Starkenburg S.R."/>
            <person name="Sudasinghe N."/>
            <person name="Schambach J.Y."/>
            <person name="Rollin J.A."/>
            <person name="Pattathil S."/>
            <person name="Barry A.N."/>
        </authorList>
    </citation>
    <scope>NUCLEOTIDE SEQUENCE [LARGE SCALE GENOMIC DNA]</scope>
    <source>
        <strain evidence="6">UTEX 25</strain>
    </source>
</reference>
<dbReference type="InterPro" id="IPR011990">
    <property type="entry name" value="TPR-like_helical_dom_sf"/>
</dbReference>
<dbReference type="EMBL" id="QOKY01000135">
    <property type="protein sequence ID" value="RMZ56711.1"/>
    <property type="molecule type" value="Genomic_DNA"/>
</dbReference>
<dbReference type="Pfam" id="PF01477">
    <property type="entry name" value="PLAT"/>
    <property type="match status" value="2"/>
</dbReference>
<feature type="compositionally biased region" description="Low complexity" evidence="3">
    <location>
        <begin position="1392"/>
        <end position="1405"/>
    </location>
</feature>
<dbReference type="Proteomes" id="UP000279271">
    <property type="component" value="Unassembled WGS sequence"/>
</dbReference>
<feature type="region of interest" description="Disordered" evidence="3">
    <location>
        <begin position="1814"/>
        <end position="1861"/>
    </location>
</feature>
<feature type="domain" description="PLAT" evidence="4">
    <location>
        <begin position="501"/>
        <end position="625"/>
    </location>
</feature>
<evidence type="ECO:0000256" key="2">
    <source>
        <dbReference type="PROSITE-ProRule" id="PRU00152"/>
    </source>
</evidence>
<dbReference type="InterPro" id="IPR052970">
    <property type="entry name" value="Inner_ear_hair_cell_LOXHD"/>
</dbReference>
<dbReference type="PANTHER" id="PTHR45901:SF3">
    <property type="entry name" value="LIPOXYGENASE HOMOLOGY DOMAIN-CONTAINING PROTEIN 1"/>
    <property type="match status" value="1"/>
</dbReference>
<comment type="caution">
    <text evidence="5">The sequence shown here is derived from an EMBL/GenBank/DDBJ whole genome shotgun (WGS) entry which is preliminary data.</text>
</comment>
<gene>
    <name evidence="5" type="ORF">APUTEX25_002800</name>
</gene>
<dbReference type="SMART" id="SM00308">
    <property type="entry name" value="LH2"/>
    <property type="match status" value="1"/>
</dbReference>
<comment type="caution">
    <text evidence="2">Lacks conserved residue(s) required for the propagation of feature annotation.</text>
</comment>
<dbReference type="InterPro" id="IPR002885">
    <property type="entry name" value="PPR_rpt"/>
</dbReference>
<feature type="domain" description="PLAT" evidence="4">
    <location>
        <begin position="291"/>
        <end position="409"/>
    </location>
</feature>
<proteinExistence type="predicted"/>
<dbReference type="Pfam" id="PF13812">
    <property type="entry name" value="PPR_3"/>
    <property type="match status" value="1"/>
</dbReference>
<feature type="domain" description="PLAT" evidence="4">
    <location>
        <begin position="1693"/>
        <end position="1810"/>
    </location>
</feature>
<keyword evidence="1" id="KW-0677">Repeat</keyword>
<organism evidence="5 6">
    <name type="scientific">Auxenochlorella protothecoides</name>
    <name type="common">Green microalga</name>
    <name type="synonym">Chlorella protothecoides</name>
    <dbReference type="NCBI Taxonomy" id="3075"/>
    <lineage>
        <taxon>Eukaryota</taxon>
        <taxon>Viridiplantae</taxon>
        <taxon>Chlorophyta</taxon>
        <taxon>core chlorophytes</taxon>
        <taxon>Trebouxiophyceae</taxon>
        <taxon>Chlorellales</taxon>
        <taxon>Chlorellaceae</taxon>
        <taxon>Auxenochlorella</taxon>
    </lineage>
</organism>
<dbReference type="Gene3D" id="2.60.60.20">
    <property type="entry name" value="PLAT/LH2 domain"/>
    <property type="match status" value="4"/>
</dbReference>
<dbReference type="Gene3D" id="1.25.40.10">
    <property type="entry name" value="Tetratricopeptide repeat domain"/>
    <property type="match status" value="1"/>
</dbReference>
<evidence type="ECO:0000313" key="6">
    <source>
        <dbReference type="Proteomes" id="UP000279271"/>
    </source>
</evidence>
<dbReference type="PROSITE" id="PS50095">
    <property type="entry name" value="PLAT"/>
    <property type="match status" value="3"/>
</dbReference>
<accession>A0A3M7L1S8</accession>
<evidence type="ECO:0000256" key="3">
    <source>
        <dbReference type="SAM" id="MobiDB-lite"/>
    </source>
</evidence>
<dbReference type="SUPFAM" id="SSF49723">
    <property type="entry name" value="Lipase/lipooxygenase domain (PLAT/LH2 domain)"/>
    <property type="match status" value="5"/>
</dbReference>
<dbReference type="PANTHER" id="PTHR45901">
    <property type="entry name" value="PROTEIN CBG12474"/>
    <property type="match status" value="1"/>
</dbReference>
<evidence type="ECO:0000256" key="1">
    <source>
        <dbReference type="ARBA" id="ARBA00022737"/>
    </source>
</evidence>
<sequence length="1861" mass="197105">RHKNLQGSSSADQAARIETTKRIRSLGRSGRVRDAISELASLARLGVQPDAMAATSLLHACVENGRADLAENVFNELFADDALVPDEIAFSVLIRGMGRSKPPRWDSIMALLDTMEGRWGLQPSAPVFNALLDICVRTEDDARADTLLDRMWTGGVAPDAMTLETVRQNKKLRSRVKRLGAEVVLAADRLCYAPSPDPEEEARYIPLDRVPVRAMPRGYAPGIGAGLVDDRHLDPGRTRAAGAGCVFSLACGSHVHLFAASSPEDAQVWVRRAATGTGSHVPTARPLAVPAVYEIRVTTGDRRDAGTSAQVVMELHGVEASSGEHTLVPAPGTVPFQRGTQSTMKIRCPCLGRLRAVTVMHDASGPQPSWWLDEVRVRQRGSDANWAVFPCRQWLCTERGDGRIMRRLACAEEPTSGLNNAMYRVDLALSDPLQQAVALTVVLEGRTGVGASVQGTSPSRLELRIPEHRTRHQEVAEGIQLDSLDAVSVTSDLPDLLCLLRQVSVTCLADGRRWTCLPKAREEPGKAGRTLRLLLGDAGATPATRLPAQPADFSPGTQAVFRLCLAPVGALRRLVVSHDAAGLAPHWHLDWAEVLEEANGASTAFLCRQWLSRDRGPGQTRLTLVSHRGDPRAAPHEYSVQVWGPGVAATGALAAGRVRLHGDRGSSPWAPLDAAGHAVVRAAPLGALRRLTLEAHPPPAAEQQAYRLEEVRVACPSLDLLVVFQAGRRGREGQGTSALDLFPADAVLAGRAAGGADEVARPPTDAAHSVPDALPTGTDAMQYRTAQYRIRVATCPGTSTGMSAQVALSMHDAKGCSVGPLRLSGAGGAFQPGSSTEFQHHPRNGRLEPGTCLEAGLGGGRGRVAELDVVLTLDLSDITGGELGVTRVSPAGATWHCEFLALSAGARVLYLAADAELGRGCQSATAPLAATWRNPRADCELYCVSVRTPSGGGPPPGASLCLRGARGSSGWRELAPGAAEAAWQLRPLGALERVELRCDRGAGPWLLDSVLVEGAGPGARLAFLALHQAWVAGGDRLDLPFMPAGQAAEVEVTLHCQALCLGPSARPYLVVLGHGGSGPPVRVYLPAGPRTELRRAVLTHTLTLPRAVKIQALAVGVQGLGAAGYLALDWAVVESVGEAAAPQVCICTSPCTPAGLAPGTNLSVVLRAVTGASISSFVPWKPGTFLKGTTQKLQIRGPDLGPTLASVSLRLYGHQPHEWEVSGVQVAQLGARREPQLLVPATPTDGGALRFVPGTPPKRAAVSPTSPAQAPAAGGSRLVHVAVHTSALPPGGTTARTQVGLVGVTGSTPLQALSHGARAGSVHSVAVDAYGIGRVRRVVLASDGTGKVSLFPSPLHESDEEESSVEVAEHVPAAAVKNTGRVGKQAAGQGMRAARSPTASPASEATEGEEEEAESVAALHAFQLAVHMTQGMAARGVPPASLVLQPAPDPSDPGGADSIQLPGRDLRAGGCAEFDLQLPAASPPAALSLRLEGGGRGARLHVDRLELRREGGAEPVVYSFSRWVTHALVTTAAQEPDRPSCTVAIDVLEVEGRLASGLLHLIFTDAAGVTAEPQAVDVSVLDESGPTVLETELCLERPADWQTWVSRTEHSQLQYEGKDGMDSGEYRLQVQTSDLRGAGLHPAGRLFVVLEGELGRAGPFQFGPSAHSSNPPFQRGQLDAFELVECPDVGALHSLEVWVEGSRKLNWHPAWIKVRLELVGEQSSSGVLRLARGRRSFRPGSEDTFTFPHIPWLGDIRCIRVATDGSGLFPAWHLRCVHVWHLSSGRRWRLDCRAWIDRRCNNSRWLSVAEEGGAAAEGQGLRPHKQVPAAPGPRQGDDSSIKVGWALEQQHPRQGGWHQQR</sequence>
<evidence type="ECO:0000259" key="4">
    <source>
        <dbReference type="PROSITE" id="PS50095"/>
    </source>
</evidence>
<dbReference type="InterPro" id="IPR001024">
    <property type="entry name" value="PLAT/LH2_dom"/>
</dbReference>
<feature type="region of interest" description="Disordered" evidence="3">
    <location>
        <begin position="1372"/>
        <end position="1415"/>
    </location>
</feature>
<protein>
    <recommendedName>
        <fullName evidence="4">PLAT domain-containing protein</fullName>
    </recommendedName>
</protein>
<feature type="region of interest" description="Disordered" evidence="3">
    <location>
        <begin position="756"/>
        <end position="777"/>
    </location>
</feature>
<feature type="region of interest" description="Disordered" evidence="3">
    <location>
        <begin position="829"/>
        <end position="852"/>
    </location>
</feature>
<dbReference type="InterPro" id="IPR036392">
    <property type="entry name" value="PLAT/LH2_dom_sf"/>
</dbReference>
<feature type="non-terminal residue" evidence="5">
    <location>
        <position position="1"/>
    </location>
</feature>
<evidence type="ECO:0000313" key="5">
    <source>
        <dbReference type="EMBL" id="RMZ56711.1"/>
    </source>
</evidence>
<name>A0A3M7L1S8_AUXPR</name>